<dbReference type="InterPro" id="IPR045091">
    <property type="entry name" value="Mad2-like"/>
</dbReference>
<reference evidence="4 5" key="1">
    <citation type="submission" date="2018-08" db="EMBL/GenBank/DDBJ databases">
        <title>Draft genome of the lignicolous fungus Coniochaeta pulveracea.</title>
        <authorList>
            <person name="Borstlap C.J."/>
            <person name="De Witt R.N."/>
            <person name="Botha A."/>
            <person name="Volschenk H."/>
        </authorList>
    </citation>
    <scope>NUCLEOTIDE SEQUENCE [LARGE SCALE GENOMIC DNA]</scope>
    <source>
        <strain evidence="4 5">CAB683</strain>
    </source>
</reference>
<name>A0A420YH33_9PEZI</name>
<dbReference type="GO" id="GO:0016035">
    <property type="term" value="C:zeta DNA polymerase complex"/>
    <property type="evidence" value="ECO:0007669"/>
    <property type="project" value="TreeGrafter"/>
</dbReference>
<evidence type="ECO:0000313" key="4">
    <source>
        <dbReference type="EMBL" id="RKU47155.1"/>
    </source>
</evidence>
<dbReference type="SUPFAM" id="SSF56019">
    <property type="entry name" value="The spindle assembly checkpoint protein mad2"/>
    <property type="match status" value="1"/>
</dbReference>
<comment type="caution">
    <text evidence="4">The sequence shown here is derived from an EMBL/GenBank/DDBJ whole genome shotgun (WGS) entry which is preliminary data.</text>
</comment>
<evidence type="ECO:0000256" key="1">
    <source>
        <dbReference type="ARBA" id="ARBA00010348"/>
    </source>
</evidence>
<feature type="region of interest" description="Disordered" evidence="2">
    <location>
        <begin position="170"/>
        <end position="205"/>
    </location>
</feature>
<keyword evidence="5" id="KW-1185">Reference proteome</keyword>
<sequence>MSQPTRASKPSVSPQPETTAVLIPLSEAHALITTFATFLTVGIHNILFYRNLYPATTFLSARAYNLPVHQNRHPKVCSWIQDAVEAVAAQLANGNVEKVAVVVHAPLRFRSRDFNNKTGDGDNKGKADKARAIDLPPGSVLEKWMFDVSRFPSWPGGAEAMREYGNAIRKREEDDDDEAAPAAEEEEEEPLSGDDRGIVAGDDAPKINWTDVEEQFRAVLRRLSHAAEGLEALPIGCTFTVAVELKEEGQAPIGHPQPWIPSQPNLQKTKNSTGGEVAGAKTTPIRSVEAGPLFFECWVEEGKAKNALKKTSSTFE</sequence>
<evidence type="ECO:0000259" key="3">
    <source>
        <dbReference type="PROSITE" id="PS50815"/>
    </source>
</evidence>
<feature type="compositionally biased region" description="Polar residues" evidence="2">
    <location>
        <begin position="260"/>
        <end position="274"/>
    </location>
</feature>
<dbReference type="STRING" id="177199.A0A420YH33"/>
<dbReference type="InterPro" id="IPR036570">
    <property type="entry name" value="HORMA_dom_sf"/>
</dbReference>
<evidence type="ECO:0000313" key="5">
    <source>
        <dbReference type="Proteomes" id="UP000275385"/>
    </source>
</evidence>
<dbReference type="OrthoDB" id="21254at2759"/>
<gene>
    <name evidence="4" type="ORF">DL546_006750</name>
</gene>
<dbReference type="InterPro" id="IPR003511">
    <property type="entry name" value="HORMA_dom"/>
</dbReference>
<evidence type="ECO:0000256" key="2">
    <source>
        <dbReference type="SAM" id="MobiDB-lite"/>
    </source>
</evidence>
<dbReference type="AlphaFoldDB" id="A0A420YH33"/>
<organism evidence="4 5">
    <name type="scientific">Coniochaeta pulveracea</name>
    <dbReference type="NCBI Taxonomy" id="177199"/>
    <lineage>
        <taxon>Eukaryota</taxon>
        <taxon>Fungi</taxon>
        <taxon>Dikarya</taxon>
        <taxon>Ascomycota</taxon>
        <taxon>Pezizomycotina</taxon>
        <taxon>Sordariomycetes</taxon>
        <taxon>Sordariomycetidae</taxon>
        <taxon>Coniochaetales</taxon>
        <taxon>Coniochaetaceae</taxon>
        <taxon>Coniochaeta</taxon>
    </lineage>
</organism>
<dbReference type="Gene3D" id="3.30.900.10">
    <property type="entry name" value="HORMA domain"/>
    <property type="match status" value="1"/>
</dbReference>
<proteinExistence type="inferred from homology"/>
<comment type="similarity">
    <text evidence="1">Belongs to the MAD2 family.</text>
</comment>
<dbReference type="Proteomes" id="UP000275385">
    <property type="component" value="Unassembled WGS sequence"/>
</dbReference>
<dbReference type="PANTHER" id="PTHR11842:SF10">
    <property type="entry name" value="MITOTIC SPINDLE ASSEMBLY CHECKPOINT PROTEIN MAD2B"/>
    <property type="match status" value="1"/>
</dbReference>
<feature type="domain" description="HORMA" evidence="3">
    <location>
        <begin position="29"/>
        <end position="299"/>
    </location>
</feature>
<dbReference type="EMBL" id="QVQW01000010">
    <property type="protein sequence ID" value="RKU47155.1"/>
    <property type="molecule type" value="Genomic_DNA"/>
</dbReference>
<dbReference type="PROSITE" id="PS50815">
    <property type="entry name" value="HORMA"/>
    <property type="match status" value="1"/>
</dbReference>
<feature type="compositionally biased region" description="Acidic residues" evidence="2">
    <location>
        <begin position="173"/>
        <end position="192"/>
    </location>
</feature>
<feature type="region of interest" description="Disordered" evidence="2">
    <location>
        <begin position="252"/>
        <end position="283"/>
    </location>
</feature>
<accession>A0A420YH33</accession>
<protein>
    <recommendedName>
        <fullName evidence="3">HORMA domain-containing protein</fullName>
    </recommendedName>
</protein>
<dbReference type="PANTHER" id="PTHR11842">
    <property type="entry name" value="MITOTIC SPINDLE ASSEMBLY CHECKPOINT PROTEIN MAD2"/>
    <property type="match status" value="1"/>
</dbReference>